<dbReference type="PROSITE" id="PS51918">
    <property type="entry name" value="RADICAL_SAM"/>
    <property type="match status" value="1"/>
</dbReference>
<dbReference type="EMBL" id="WJBD01000002">
    <property type="protein sequence ID" value="MBC3887148.1"/>
    <property type="molecule type" value="Genomic_DNA"/>
</dbReference>
<keyword evidence="4 6" id="KW-0408">Iron</keyword>
<dbReference type="AlphaFoldDB" id="A0A923KVM2"/>
<dbReference type="OrthoDB" id="9778883at2"/>
<comment type="caution">
    <text evidence="8">The sequence shown here is derived from an EMBL/GenBank/DDBJ whole genome shotgun (WGS) entry which is preliminary data.</text>
</comment>
<protein>
    <submittedName>
        <fullName evidence="8">AmmeMemoRadiSam system radical SAM enzyme</fullName>
    </submittedName>
</protein>
<evidence type="ECO:0000256" key="2">
    <source>
        <dbReference type="ARBA" id="ARBA00022691"/>
    </source>
</evidence>
<dbReference type="InterPro" id="IPR034457">
    <property type="entry name" value="Organic_radical-activating"/>
</dbReference>
<dbReference type="PANTHER" id="PTHR30352:SF5">
    <property type="entry name" value="PYRUVATE FORMATE-LYASE 1-ACTIVATING ENZYME"/>
    <property type="match status" value="1"/>
</dbReference>
<dbReference type="InterPro" id="IPR058240">
    <property type="entry name" value="rSAM_sf"/>
</dbReference>
<dbReference type="GO" id="GO:0003824">
    <property type="term" value="F:catalytic activity"/>
    <property type="evidence" value="ECO:0007669"/>
    <property type="project" value="InterPro"/>
</dbReference>
<dbReference type="InterPro" id="IPR016431">
    <property type="entry name" value="Pyrv-formate_lyase-activ_prd"/>
</dbReference>
<feature type="binding site" evidence="6">
    <location>
        <position position="75"/>
    </location>
    <ligand>
        <name>[4Fe-4S] cluster</name>
        <dbReference type="ChEBI" id="CHEBI:49883"/>
        <note>4Fe-4S-S-AdoMet</note>
    </ligand>
</feature>
<feature type="domain" description="Radical SAM core" evidence="7">
    <location>
        <begin position="56"/>
        <end position="275"/>
    </location>
</feature>
<dbReference type="InterPro" id="IPR013785">
    <property type="entry name" value="Aldolase_TIM"/>
</dbReference>
<dbReference type="GO" id="GO:0046872">
    <property type="term" value="F:metal ion binding"/>
    <property type="evidence" value="ECO:0007669"/>
    <property type="project" value="UniProtKB-KW"/>
</dbReference>
<dbReference type="RefSeq" id="WP_148566506.1">
    <property type="nucleotide sequence ID" value="NZ_RXYA01000004.1"/>
</dbReference>
<evidence type="ECO:0000259" key="7">
    <source>
        <dbReference type="PROSITE" id="PS51918"/>
    </source>
</evidence>
<keyword evidence="2 6" id="KW-0949">S-adenosyl-L-methionine</keyword>
<dbReference type="InterPro" id="IPR027596">
    <property type="entry name" value="AmmeMemoSam_rS"/>
</dbReference>
<dbReference type="InterPro" id="IPR007197">
    <property type="entry name" value="rSAM"/>
</dbReference>
<dbReference type="Gene3D" id="3.20.20.70">
    <property type="entry name" value="Aldolase class I"/>
    <property type="match status" value="1"/>
</dbReference>
<evidence type="ECO:0000313" key="8">
    <source>
        <dbReference type="EMBL" id="MBC3887148.1"/>
    </source>
</evidence>
<gene>
    <name evidence="8" type="primary">amrS</name>
    <name evidence="8" type="ORF">GH810_02340</name>
</gene>
<accession>A0A923KVM2</accession>
<dbReference type="PANTHER" id="PTHR30352">
    <property type="entry name" value="PYRUVATE FORMATE-LYASE-ACTIVATING ENZYME"/>
    <property type="match status" value="1"/>
</dbReference>
<dbReference type="CDD" id="cd01335">
    <property type="entry name" value="Radical_SAM"/>
    <property type="match status" value="1"/>
</dbReference>
<dbReference type="Proteomes" id="UP000616595">
    <property type="component" value="Unassembled WGS sequence"/>
</dbReference>
<feature type="binding site" evidence="6">
    <location>
        <position position="78"/>
    </location>
    <ligand>
        <name>[4Fe-4S] cluster</name>
        <dbReference type="ChEBI" id="CHEBI:49883"/>
        <note>4Fe-4S-S-AdoMet</note>
    </ligand>
</feature>
<evidence type="ECO:0000256" key="5">
    <source>
        <dbReference type="ARBA" id="ARBA00023014"/>
    </source>
</evidence>
<keyword evidence="1" id="KW-0004">4Fe-4S</keyword>
<reference evidence="8" key="2">
    <citation type="submission" date="2020-10" db="EMBL/GenBank/DDBJ databases">
        <title>Comparative genomics of the Acetobacterium genus.</title>
        <authorList>
            <person name="Marshall C."/>
            <person name="May H."/>
            <person name="Norman S."/>
        </authorList>
    </citation>
    <scope>NUCLEOTIDE SEQUENCE</scope>
    <source>
        <strain evidence="8">DER-2019</strain>
    </source>
</reference>
<evidence type="ECO:0000313" key="9">
    <source>
        <dbReference type="Proteomes" id="UP000616595"/>
    </source>
</evidence>
<proteinExistence type="predicted"/>
<keyword evidence="9" id="KW-1185">Reference proteome</keyword>
<reference evidence="8" key="1">
    <citation type="submission" date="2019-10" db="EMBL/GenBank/DDBJ databases">
        <authorList>
            <person name="Ross D.E."/>
            <person name="Gulliver D."/>
        </authorList>
    </citation>
    <scope>NUCLEOTIDE SEQUENCE</scope>
    <source>
        <strain evidence="8">DER-2019</strain>
    </source>
</reference>
<evidence type="ECO:0000256" key="4">
    <source>
        <dbReference type="ARBA" id="ARBA00023004"/>
    </source>
</evidence>
<feature type="binding site" evidence="6">
    <location>
        <position position="71"/>
    </location>
    <ligand>
        <name>[4Fe-4S] cluster</name>
        <dbReference type="ChEBI" id="CHEBI:49883"/>
        <note>4Fe-4S-S-AdoMet</note>
    </ligand>
</feature>
<dbReference type="SFLD" id="SFLDG01101">
    <property type="entry name" value="Uncharacterised_Radical_SAM_Su"/>
    <property type="match status" value="1"/>
</dbReference>
<dbReference type="PIRSF" id="PIRSF004869">
    <property type="entry name" value="PflX_prd"/>
    <property type="match status" value="1"/>
</dbReference>
<evidence type="ECO:0000256" key="3">
    <source>
        <dbReference type="ARBA" id="ARBA00022723"/>
    </source>
</evidence>
<evidence type="ECO:0000256" key="1">
    <source>
        <dbReference type="ARBA" id="ARBA00022485"/>
    </source>
</evidence>
<dbReference type="NCBIfam" id="TIGR04337">
    <property type="entry name" value="AmmeMemoSam_rS"/>
    <property type="match status" value="1"/>
</dbReference>
<dbReference type="SUPFAM" id="SSF102114">
    <property type="entry name" value="Radical SAM enzymes"/>
    <property type="match status" value="1"/>
</dbReference>
<comment type="cofactor">
    <cofactor evidence="6">
        <name>[4Fe-4S] cluster</name>
        <dbReference type="ChEBI" id="CHEBI:49883"/>
    </cofactor>
    <text evidence="6">Binds 1 [4Fe-4S] cluster. The cluster is coordinated with 3 cysteines and an exchangeable S-adenosyl-L-methionine.</text>
</comment>
<sequence>MDKVECLLCPHHCKLNEDGIGFCRARINQSGTITALNYGLITSMALDPIEKKPLRRFFPGSKILSVGSFGCNLRCSFCQNYEISQAGFEEAYARKMSPESLIEEALSLRDQGNIGVAYTYNEPLVGYEFVRDCAKEARKNGLKNVVVTNGCFCEEPMRELLPDIDALNIDLKGFTQQFYDKLKGDLETVKRTIQIATEYSHVEVTTLIVPGENDSVEEIRALSKWLASVSKDIPLHITRFFPNYKMLDRDATEVAEVYRLAEKARESLEYVYVGNC</sequence>
<keyword evidence="3 6" id="KW-0479">Metal-binding</keyword>
<evidence type="ECO:0000256" key="6">
    <source>
        <dbReference type="PIRSR" id="PIRSR004869-50"/>
    </source>
</evidence>
<name>A0A923KVM2_9FIRM</name>
<keyword evidence="5 6" id="KW-0411">Iron-sulfur</keyword>
<dbReference type="GO" id="GO:0051539">
    <property type="term" value="F:4 iron, 4 sulfur cluster binding"/>
    <property type="evidence" value="ECO:0007669"/>
    <property type="project" value="UniProtKB-KW"/>
</dbReference>
<dbReference type="Pfam" id="PF04055">
    <property type="entry name" value="Radical_SAM"/>
    <property type="match status" value="1"/>
</dbReference>
<organism evidence="8 9">
    <name type="scientific">Acetobacterium paludosum</name>
    <dbReference type="NCBI Taxonomy" id="52693"/>
    <lineage>
        <taxon>Bacteria</taxon>
        <taxon>Bacillati</taxon>
        <taxon>Bacillota</taxon>
        <taxon>Clostridia</taxon>
        <taxon>Eubacteriales</taxon>
        <taxon>Eubacteriaceae</taxon>
        <taxon>Acetobacterium</taxon>
    </lineage>
</organism>
<dbReference type="SFLD" id="SFLDS00029">
    <property type="entry name" value="Radical_SAM"/>
    <property type="match status" value="1"/>
</dbReference>